<name>A0A166EBH5_9AGAM</name>
<reference evidence="2 3" key="1">
    <citation type="journal article" date="2016" name="Mol. Biol. Evol.">
        <title>Comparative Genomics of Early-Diverging Mushroom-Forming Fungi Provides Insights into the Origins of Lignocellulose Decay Capabilities.</title>
        <authorList>
            <person name="Nagy L.G."/>
            <person name="Riley R."/>
            <person name="Tritt A."/>
            <person name="Adam C."/>
            <person name="Daum C."/>
            <person name="Floudas D."/>
            <person name="Sun H."/>
            <person name="Yadav J.S."/>
            <person name="Pangilinan J."/>
            <person name="Larsson K.H."/>
            <person name="Matsuura K."/>
            <person name="Barry K."/>
            <person name="Labutti K."/>
            <person name="Kuo R."/>
            <person name="Ohm R.A."/>
            <person name="Bhattacharya S.S."/>
            <person name="Shirouzu T."/>
            <person name="Yoshinaga Y."/>
            <person name="Martin F.M."/>
            <person name="Grigoriev I.V."/>
            <person name="Hibbett D.S."/>
        </authorList>
    </citation>
    <scope>NUCLEOTIDE SEQUENCE [LARGE SCALE GENOMIC DNA]</scope>
    <source>
        <strain evidence="2 3">CBS 109695</strain>
    </source>
</reference>
<dbReference type="EMBL" id="KV417602">
    <property type="protein sequence ID" value="KZP15593.1"/>
    <property type="molecule type" value="Genomic_DNA"/>
</dbReference>
<dbReference type="AlphaFoldDB" id="A0A166EBH5"/>
<keyword evidence="3" id="KW-1185">Reference proteome</keyword>
<evidence type="ECO:0000313" key="3">
    <source>
        <dbReference type="Proteomes" id="UP000076532"/>
    </source>
</evidence>
<sequence length="84" mass="9482">MNHVTRAERDRERQTAEQGRTTGYSGARSGSPLIFTLLAMQAEGYPAAGLRDLALRAMPQAAMRTPHPRILIRMLWLEYSPKSR</sequence>
<feature type="region of interest" description="Disordered" evidence="1">
    <location>
        <begin position="1"/>
        <end position="30"/>
    </location>
</feature>
<evidence type="ECO:0000313" key="2">
    <source>
        <dbReference type="EMBL" id="KZP15593.1"/>
    </source>
</evidence>
<accession>A0A166EBH5</accession>
<proteinExistence type="predicted"/>
<gene>
    <name evidence="2" type="ORF">FIBSPDRAFT_866994</name>
</gene>
<organism evidence="2 3">
    <name type="scientific">Athelia psychrophila</name>
    <dbReference type="NCBI Taxonomy" id="1759441"/>
    <lineage>
        <taxon>Eukaryota</taxon>
        <taxon>Fungi</taxon>
        <taxon>Dikarya</taxon>
        <taxon>Basidiomycota</taxon>
        <taxon>Agaricomycotina</taxon>
        <taxon>Agaricomycetes</taxon>
        <taxon>Agaricomycetidae</taxon>
        <taxon>Atheliales</taxon>
        <taxon>Atheliaceae</taxon>
        <taxon>Athelia</taxon>
    </lineage>
</organism>
<evidence type="ECO:0000256" key="1">
    <source>
        <dbReference type="SAM" id="MobiDB-lite"/>
    </source>
</evidence>
<feature type="compositionally biased region" description="Basic and acidic residues" evidence="1">
    <location>
        <begin position="1"/>
        <end position="15"/>
    </location>
</feature>
<dbReference type="Proteomes" id="UP000076532">
    <property type="component" value="Unassembled WGS sequence"/>
</dbReference>
<protein>
    <submittedName>
        <fullName evidence="2">Uncharacterized protein</fullName>
    </submittedName>
</protein>